<dbReference type="RefSeq" id="WP_377833321.1">
    <property type="nucleotide sequence ID" value="NZ_JBHRSK010000007.1"/>
</dbReference>
<proteinExistence type="inferred from homology"/>
<evidence type="ECO:0000256" key="10">
    <source>
        <dbReference type="ARBA" id="ARBA00022967"/>
    </source>
</evidence>
<evidence type="ECO:0000256" key="12">
    <source>
        <dbReference type="ARBA" id="ARBA00023027"/>
    </source>
</evidence>
<feature type="transmembrane region" description="Helical" evidence="16">
    <location>
        <begin position="6"/>
        <end position="26"/>
    </location>
</feature>
<dbReference type="EMBL" id="JBHRSK010000007">
    <property type="protein sequence ID" value="MFC2968623.1"/>
    <property type="molecule type" value="Genomic_DNA"/>
</dbReference>
<comment type="catalytic activity">
    <reaction evidence="14 15">
        <text>NAD(+) + NADPH + H(+)(in) = NADH + NADP(+) + H(+)(out)</text>
        <dbReference type="Rhea" id="RHEA:47992"/>
        <dbReference type="ChEBI" id="CHEBI:15378"/>
        <dbReference type="ChEBI" id="CHEBI:57540"/>
        <dbReference type="ChEBI" id="CHEBI:57783"/>
        <dbReference type="ChEBI" id="CHEBI:57945"/>
        <dbReference type="ChEBI" id="CHEBI:58349"/>
        <dbReference type="EC" id="7.1.1.1"/>
    </reaction>
</comment>
<comment type="caution">
    <text evidence="18">The sequence shown here is derived from an EMBL/GenBank/DDBJ whole genome shotgun (WGS) entry which is preliminary data.</text>
</comment>
<keyword evidence="7 15" id="KW-0997">Cell inner membrane</keyword>
<accession>A0ABV7AHN8</accession>
<keyword evidence="13 15" id="KW-0472">Membrane</keyword>
<protein>
    <recommendedName>
        <fullName evidence="5 15">NAD(P) transhydrogenase subunit beta</fullName>
        <ecNumber evidence="4 15">7.1.1.1</ecNumber>
    </recommendedName>
    <alternativeName>
        <fullName evidence="15">Nicotinamide nucleotide transhydrogenase subunit beta</fullName>
    </alternativeName>
</protein>
<organism evidence="18 19">
    <name type="scientific">Acidimangrovimonas pyrenivorans</name>
    <dbReference type="NCBI Taxonomy" id="2030798"/>
    <lineage>
        <taxon>Bacteria</taxon>
        <taxon>Pseudomonadati</taxon>
        <taxon>Pseudomonadota</taxon>
        <taxon>Alphaproteobacteria</taxon>
        <taxon>Rhodobacterales</taxon>
        <taxon>Paracoccaceae</taxon>
        <taxon>Acidimangrovimonas</taxon>
    </lineage>
</organism>
<feature type="transmembrane region" description="Helical" evidence="16">
    <location>
        <begin position="145"/>
        <end position="167"/>
    </location>
</feature>
<comment type="similarity">
    <text evidence="3 15">Belongs to the PNT beta subunit family.</text>
</comment>
<evidence type="ECO:0000256" key="13">
    <source>
        <dbReference type="ARBA" id="ARBA00023136"/>
    </source>
</evidence>
<keyword evidence="8 16" id="KW-0812">Transmembrane</keyword>
<evidence type="ECO:0000256" key="6">
    <source>
        <dbReference type="ARBA" id="ARBA00022475"/>
    </source>
</evidence>
<evidence type="ECO:0000259" key="17">
    <source>
        <dbReference type="Pfam" id="PF02233"/>
    </source>
</evidence>
<evidence type="ECO:0000256" key="11">
    <source>
        <dbReference type="ARBA" id="ARBA00022989"/>
    </source>
</evidence>
<feature type="transmembrane region" description="Helical" evidence="16">
    <location>
        <begin position="56"/>
        <end position="74"/>
    </location>
</feature>
<keyword evidence="11 16" id="KW-1133">Transmembrane helix</keyword>
<evidence type="ECO:0000256" key="9">
    <source>
        <dbReference type="ARBA" id="ARBA00022857"/>
    </source>
</evidence>
<dbReference type="EC" id="7.1.1.1" evidence="4 15"/>
<keyword evidence="6 15" id="KW-1003">Cell membrane</keyword>
<feature type="domain" description="NADP transhydrogenase beta-like" evidence="17">
    <location>
        <begin position="7"/>
        <end position="473"/>
    </location>
</feature>
<feature type="transmembrane region" description="Helical" evidence="16">
    <location>
        <begin position="179"/>
        <end position="199"/>
    </location>
</feature>
<feature type="transmembrane region" description="Helical" evidence="16">
    <location>
        <begin position="256"/>
        <end position="276"/>
    </location>
</feature>
<keyword evidence="12 15" id="KW-0520">NAD</keyword>
<feature type="transmembrane region" description="Helical" evidence="16">
    <location>
        <begin position="33"/>
        <end position="50"/>
    </location>
</feature>
<feature type="transmembrane region" description="Helical" evidence="16">
    <location>
        <begin position="232"/>
        <end position="250"/>
    </location>
</feature>
<evidence type="ECO:0000256" key="14">
    <source>
        <dbReference type="ARBA" id="ARBA00048202"/>
    </source>
</evidence>
<reference evidence="19" key="1">
    <citation type="journal article" date="2019" name="Int. J. Syst. Evol. Microbiol.">
        <title>The Global Catalogue of Microorganisms (GCM) 10K type strain sequencing project: providing services to taxonomists for standard genome sequencing and annotation.</title>
        <authorList>
            <consortium name="The Broad Institute Genomics Platform"/>
            <consortium name="The Broad Institute Genome Sequencing Center for Infectious Disease"/>
            <person name="Wu L."/>
            <person name="Ma J."/>
        </authorList>
    </citation>
    <scope>NUCLEOTIDE SEQUENCE [LARGE SCALE GENOMIC DNA]</scope>
    <source>
        <strain evidence="19">KCTC 62192</strain>
    </source>
</reference>
<gene>
    <name evidence="18" type="ORF">ACFOES_11015</name>
</gene>
<evidence type="ECO:0000256" key="3">
    <source>
        <dbReference type="ARBA" id="ARBA00007919"/>
    </source>
</evidence>
<evidence type="ECO:0000256" key="7">
    <source>
        <dbReference type="ARBA" id="ARBA00022519"/>
    </source>
</evidence>
<comment type="subcellular location">
    <subcellularLocation>
        <location evidence="2">Cell inner membrane</location>
        <topology evidence="2">Multi-pass membrane protein</topology>
    </subcellularLocation>
</comment>
<evidence type="ECO:0000256" key="16">
    <source>
        <dbReference type="SAM" id="Phobius"/>
    </source>
</evidence>
<dbReference type="PANTHER" id="PTHR44758:SF1">
    <property type="entry name" value="NAD(P) TRANSHYDROGENASE SUBUNIT BETA"/>
    <property type="match status" value="1"/>
</dbReference>
<dbReference type="InterPro" id="IPR012136">
    <property type="entry name" value="NADH_DH_b"/>
</dbReference>
<keyword evidence="9 15" id="KW-0521">NADP</keyword>
<evidence type="ECO:0000313" key="18">
    <source>
        <dbReference type="EMBL" id="MFC2968623.1"/>
    </source>
</evidence>
<dbReference type="Gene3D" id="3.40.50.1220">
    <property type="entry name" value="TPP-binding domain"/>
    <property type="match status" value="1"/>
</dbReference>
<comment type="function">
    <text evidence="1 15">The transhydrogenation between NADH and NADP is coupled to respiration and ATP hydrolysis and functions as a proton pump across the membrane.</text>
</comment>
<evidence type="ECO:0000256" key="1">
    <source>
        <dbReference type="ARBA" id="ARBA00003943"/>
    </source>
</evidence>
<evidence type="ECO:0000256" key="4">
    <source>
        <dbReference type="ARBA" id="ARBA00012943"/>
    </source>
</evidence>
<dbReference type="InterPro" id="IPR029035">
    <property type="entry name" value="DHS-like_NAD/FAD-binding_dom"/>
</dbReference>
<keyword evidence="10 15" id="KW-1278">Translocase</keyword>
<sequence length="477" mass="49644">MEYGFSTAAYVVAAVLFILSLGGLSGQESAKRAVWYGMVGMALAVIATLIGPGSGLWLLSLALIAGGGIIGWVVAKRVQMTEMPQLVAAMHSLVGLAAVFVGYNAYIEAARVAAMSPEARHALTGFAALVAHKTPVELSILRVELFLGVFIGAVTFTGSIIAFGKLAGKVNSAARKLPGGHVLNAGAAALSVILLLMFLGGAGSWALILMTLLAFFIGYHLIMGIGGADMPVVVSMLNSYSGWAAAAIGFSLGNDLLIVTGALVGSSGAILSYIMCKAMNRSFISVILGGFGGAAGPAMEIEGEQVAIDAEGVATALNEADSVIIVPGYGMAVAQAQQAVSELTRKLRAKGKEVRFAIHPVAGRLPGHMNVLLAEAKVPYDIVLEMDEINDDFPNTDVVIVIGSNDIVNPAAQEDPNSPIAGMPVLEVWKAKQVFVSKRGQGTGYSGIENPLFYKENTRMFYGDARASVDKLLGLID</sequence>
<dbReference type="InterPro" id="IPR034300">
    <property type="entry name" value="PNTB-like"/>
</dbReference>
<evidence type="ECO:0000256" key="15">
    <source>
        <dbReference type="PIRNR" id="PIRNR000204"/>
    </source>
</evidence>
<evidence type="ECO:0000256" key="5">
    <source>
        <dbReference type="ARBA" id="ARBA00014581"/>
    </source>
</evidence>
<dbReference type="Proteomes" id="UP001595443">
    <property type="component" value="Unassembled WGS sequence"/>
</dbReference>
<feature type="transmembrane region" description="Helical" evidence="16">
    <location>
        <begin position="86"/>
        <end position="107"/>
    </location>
</feature>
<dbReference type="PANTHER" id="PTHR44758">
    <property type="entry name" value="NAD(P) TRANSHYDROGENASE SUBUNIT BETA"/>
    <property type="match status" value="1"/>
</dbReference>
<name>A0ABV7AHN8_9RHOB</name>
<dbReference type="Pfam" id="PF02233">
    <property type="entry name" value="PNTB"/>
    <property type="match status" value="1"/>
</dbReference>
<dbReference type="SUPFAM" id="SSF52467">
    <property type="entry name" value="DHS-like NAD/FAD-binding domain"/>
    <property type="match status" value="1"/>
</dbReference>
<evidence type="ECO:0000256" key="2">
    <source>
        <dbReference type="ARBA" id="ARBA00004429"/>
    </source>
</evidence>
<keyword evidence="19" id="KW-1185">Reference proteome</keyword>
<feature type="transmembrane region" description="Helical" evidence="16">
    <location>
        <begin position="205"/>
        <end position="225"/>
    </location>
</feature>
<evidence type="ECO:0000313" key="19">
    <source>
        <dbReference type="Proteomes" id="UP001595443"/>
    </source>
</evidence>
<dbReference type="PIRSF" id="PIRSF000204">
    <property type="entry name" value="PNTB"/>
    <property type="match status" value="1"/>
</dbReference>
<evidence type="ECO:0000256" key="8">
    <source>
        <dbReference type="ARBA" id="ARBA00022692"/>
    </source>
</evidence>